<protein>
    <submittedName>
        <fullName evidence="1">DUF2141 domain-containing protein</fullName>
    </submittedName>
</protein>
<organism evidence="1 2">
    <name type="scientific">Sphingomonas parva</name>
    <dbReference type="NCBI Taxonomy" id="2555898"/>
    <lineage>
        <taxon>Bacteria</taxon>
        <taxon>Pseudomonadati</taxon>
        <taxon>Pseudomonadota</taxon>
        <taxon>Alphaproteobacteria</taxon>
        <taxon>Sphingomonadales</taxon>
        <taxon>Sphingomonadaceae</taxon>
        <taxon>Sphingomonas</taxon>
    </lineage>
</organism>
<proteinExistence type="predicted"/>
<dbReference type="OrthoDB" id="9788332at2"/>
<sequence length="141" mass="15523">MVRSILLAGAAVFLGGAAPSAELELRIERLRNAKGVIHICLTREPAHFPDCKRDPKAITRSVAADASLVRFSGMTPGAYAVALFHDENSNRKLDTMLAIPREGFGFSRNPVVRFGAPKFRQVVIDLGAGFHRETVRMQYML</sequence>
<dbReference type="EMBL" id="SPDV01000001">
    <property type="protein sequence ID" value="TFI60332.1"/>
    <property type="molecule type" value="Genomic_DNA"/>
</dbReference>
<accession>A0A4Y8ZXX5</accession>
<evidence type="ECO:0000313" key="2">
    <source>
        <dbReference type="Proteomes" id="UP000298213"/>
    </source>
</evidence>
<dbReference type="AlphaFoldDB" id="A0A4Y8ZXX5"/>
<dbReference type="Proteomes" id="UP000298213">
    <property type="component" value="Unassembled WGS sequence"/>
</dbReference>
<keyword evidence="2" id="KW-1185">Reference proteome</keyword>
<gene>
    <name evidence="1" type="ORF">E2493_01090</name>
</gene>
<reference evidence="1 2" key="1">
    <citation type="submission" date="2019-03" db="EMBL/GenBank/DDBJ databases">
        <title>Genome sequence of Sphingomonas sp. 17J27-24.</title>
        <authorList>
            <person name="Kim M."/>
            <person name="Maeng S."/>
            <person name="Sathiyaraj S."/>
        </authorList>
    </citation>
    <scope>NUCLEOTIDE SEQUENCE [LARGE SCALE GENOMIC DNA]</scope>
    <source>
        <strain evidence="1 2">17J27-24</strain>
    </source>
</reference>
<dbReference type="InterPro" id="IPR018673">
    <property type="entry name" value="DUF2141"/>
</dbReference>
<evidence type="ECO:0000313" key="1">
    <source>
        <dbReference type="EMBL" id="TFI60332.1"/>
    </source>
</evidence>
<dbReference type="Pfam" id="PF09912">
    <property type="entry name" value="DUF2141"/>
    <property type="match status" value="1"/>
</dbReference>
<name>A0A4Y8ZXX5_9SPHN</name>
<dbReference type="RefSeq" id="WP_135082828.1">
    <property type="nucleotide sequence ID" value="NZ_SPDV01000001.1"/>
</dbReference>
<comment type="caution">
    <text evidence="1">The sequence shown here is derived from an EMBL/GenBank/DDBJ whole genome shotgun (WGS) entry which is preliminary data.</text>
</comment>